<feature type="region of interest" description="Disordered" evidence="1">
    <location>
        <begin position="159"/>
        <end position="182"/>
    </location>
</feature>
<keyword evidence="4" id="KW-1185">Reference proteome</keyword>
<keyword evidence="3" id="KW-0548">Nucleotidyltransferase</keyword>
<comment type="caution">
    <text evidence="3">The sequence shown here is derived from an EMBL/GenBank/DDBJ whole genome shotgun (WGS) entry which is preliminary data.</text>
</comment>
<gene>
    <name evidence="3" type="ORF">RJ641_009071</name>
</gene>
<evidence type="ECO:0000259" key="2">
    <source>
        <dbReference type="Pfam" id="PF07727"/>
    </source>
</evidence>
<name>A0AAN8UZB8_9MAGN</name>
<evidence type="ECO:0000313" key="4">
    <source>
        <dbReference type="Proteomes" id="UP001370490"/>
    </source>
</evidence>
<dbReference type="SUPFAM" id="SSF55068">
    <property type="entry name" value="Peptide methionine sulfoxide reductase"/>
    <property type="match status" value="1"/>
</dbReference>
<evidence type="ECO:0000313" key="3">
    <source>
        <dbReference type="EMBL" id="KAK6924745.1"/>
    </source>
</evidence>
<dbReference type="Proteomes" id="UP001370490">
    <property type="component" value="Unassembled WGS sequence"/>
</dbReference>
<dbReference type="GO" id="GO:0003964">
    <property type="term" value="F:RNA-directed DNA polymerase activity"/>
    <property type="evidence" value="ECO:0007669"/>
    <property type="project" value="UniProtKB-KW"/>
</dbReference>
<dbReference type="InterPro" id="IPR013103">
    <property type="entry name" value="RVT_2"/>
</dbReference>
<feature type="domain" description="Reverse transcriptase Ty1/copia-type" evidence="2">
    <location>
        <begin position="195"/>
        <end position="258"/>
    </location>
</feature>
<sequence length="268" mass="29623">MVLEKLDYEAIEEEKWVFLSSAQMIDSNRRKVTESFLNNQGGLRLKLPSRFRLWYHSIARSCNSYWKFNNLGGDVGTQYRFGIYYYNEYQARLARESLQYLEKGGGKGLKQLQQRVAMIPLDATVNKPHDATDTGWLAAALSSAASSLAGTVSYPSIDAASSGARTNSCTEDTSDEVLSNGDRSVSSGVCKVGGKIATLKESLQQQFKLNDLGELKYFFGLEVAKSTEGIVVSQRKFALEMSEEAGFLASKPTSIPLTPSHKLMHSSE</sequence>
<dbReference type="Gene3D" id="3.30.1060.10">
    <property type="entry name" value="Peptide methionine sulphoxide reductase MsrA"/>
    <property type="match status" value="1"/>
</dbReference>
<evidence type="ECO:0000256" key="1">
    <source>
        <dbReference type="SAM" id="MobiDB-lite"/>
    </source>
</evidence>
<organism evidence="3 4">
    <name type="scientific">Dillenia turbinata</name>
    <dbReference type="NCBI Taxonomy" id="194707"/>
    <lineage>
        <taxon>Eukaryota</taxon>
        <taxon>Viridiplantae</taxon>
        <taxon>Streptophyta</taxon>
        <taxon>Embryophyta</taxon>
        <taxon>Tracheophyta</taxon>
        <taxon>Spermatophyta</taxon>
        <taxon>Magnoliopsida</taxon>
        <taxon>eudicotyledons</taxon>
        <taxon>Gunneridae</taxon>
        <taxon>Pentapetalae</taxon>
        <taxon>Dilleniales</taxon>
        <taxon>Dilleniaceae</taxon>
        <taxon>Dillenia</taxon>
    </lineage>
</organism>
<keyword evidence="3" id="KW-0695">RNA-directed DNA polymerase</keyword>
<protein>
    <submittedName>
        <fullName evidence="3">Reverse transcriptase, RNA-dependent DNA polymerase</fullName>
    </submittedName>
</protein>
<dbReference type="EMBL" id="JBAMMX010000016">
    <property type="protein sequence ID" value="KAK6924745.1"/>
    <property type="molecule type" value="Genomic_DNA"/>
</dbReference>
<dbReference type="GO" id="GO:0008113">
    <property type="term" value="F:peptide-methionine (S)-S-oxide reductase activity"/>
    <property type="evidence" value="ECO:0007669"/>
    <property type="project" value="InterPro"/>
</dbReference>
<accession>A0AAN8UZB8</accession>
<dbReference type="Pfam" id="PF07727">
    <property type="entry name" value="RVT_2"/>
    <property type="match status" value="1"/>
</dbReference>
<dbReference type="InterPro" id="IPR036509">
    <property type="entry name" value="Met_Sox_Rdtase_MsrA_sf"/>
</dbReference>
<reference evidence="3 4" key="1">
    <citation type="submission" date="2023-12" db="EMBL/GenBank/DDBJ databases">
        <title>A high-quality genome assembly for Dillenia turbinata (Dilleniales).</title>
        <authorList>
            <person name="Chanderbali A."/>
        </authorList>
    </citation>
    <scope>NUCLEOTIDE SEQUENCE [LARGE SCALE GENOMIC DNA]</scope>
    <source>
        <strain evidence="3">LSX21</strain>
        <tissue evidence="3">Leaf</tissue>
    </source>
</reference>
<keyword evidence="3" id="KW-0808">Transferase</keyword>
<proteinExistence type="predicted"/>
<dbReference type="AlphaFoldDB" id="A0AAN8UZB8"/>